<dbReference type="AlphaFoldDB" id="A0A8K0S1A7"/>
<dbReference type="Proteomes" id="UP000813427">
    <property type="component" value="Unassembled WGS sequence"/>
</dbReference>
<reference evidence="1" key="1">
    <citation type="journal article" date="2021" name="Nat. Commun.">
        <title>Genetic determinants of endophytism in the Arabidopsis root mycobiome.</title>
        <authorList>
            <person name="Mesny F."/>
            <person name="Miyauchi S."/>
            <person name="Thiergart T."/>
            <person name="Pickel B."/>
            <person name="Atanasova L."/>
            <person name="Karlsson M."/>
            <person name="Huettel B."/>
            <person name="Barry K.W."/>
            <person name="Haridas S."/>
            <person name="Chen C."/>
            <person name="Bauer D."/>
            <person name="Andreopoulos W."/>
            <person name="Pangilinan J."/>
            <person name="LaButti K."/>
            <person name="Riley R."/>
            <person name="Lipzen A."/>
            <person name="Clum A."/>
            <person name="Drula E."/>
            <person name="Henrissat B."/>
            <person name="Kohler A."/>
            <person name="Grigoriev I.V."/>
            <person name="Martin F.M."/>
            <person name="Hacquard S."/>
        </authorList>
    </citation>
    <scope>NUCLEOTIDE SEQUENCE</scope>
    <source>
        <strain evidence="1">MPI-SDFR-AT-0068</strain>
    </source>
</reference>
<proteinExistence type="predicted"/>
<gene>
    <name evidence="1" type="ORF">BKA59DRAFT_473144</name>
</gene>
<evidence type="ECO:0000313" key="2">
    <source>
        <dbReference type="Proteomes" id="UP000813427"/>
    </source>
</evidence>
<sequence length="113" mass="12470">MVRLCPSAICLVSFLGEETAARNNTYTSIRYESVFYPLFCCLLAWNTRGSACALGSKGTVLHVYLATLYVLSSASNITYSIRCKQGVYLGFIPIFKCGILVYKFRLVSSSLAL</sequence>
<evidence type="ECO:0000313" key="1">
    <source>
        <dbReference type="EMBL" id="KAH7251893.1"/>
    </source>
</evidence>
<comment type="caution">
    <text evidence="1">The sequence shown here is derived from an EMBL/GenBank/DDBJ whole genome shotgun (WGS) entry which is preliminary data.</text>
</comment>
<accession>A0A8K0S1A7</accession>
<protein>
    <submittedName>
        <fullName evidence="1">Uncharacterized protein</fullName>
    </submittedName>
</protein>
<keyword evidence="2" id="KW-1185">Reference proteome</keyword>
<dbReference type="EMBL" id="JAGPXF010000003">
    <property type="protein sequence ID" value="KAH7251893.1"/>
    <property type="molecule type" value="Genomic_DNA"/>
</dbReference>
<name>A0A8K0S1A7_9HYPO</name>
<organism evidence="1 2">
    <name type="scientific">Fusarium tricinctum</name>
    <dbReference type="NCBI Taxonomy" id="61284"/>
    <lineage>
        <taxon>Eukaryota</taxon>
        <taxon>Fungi</taxon>
        <taxon>Dikarya</taxon>
        <taxon>Ascomycota</taxon>
        <taxon>Pezizomycotina</taxon>
        <taxon>Sordariomycetes</taxon>
        <taxon>Hypocreomycetidae</taxon>
        <taxon>Hypocreales</taxon>
        <taxon>Nectriaceae</taxon>
        <taxon>Fusarium</taxon>
        <taxon>Fusarium tricinctum species complex</taxon>
    </lineage>
</organism>